<evidence type="ECO:0000256" key="2">
    <source>
        <dbReference type="ARBA" id="ARBA00022989"/>
    </source>
</evidence>
<evidence type="ECO:0000256" key="1">
    <source>
        <dbReference type="ARBA" id="ARBA00022692"/>
    </source>
</evidence>
<gene>
    <name evidence="6" type="ORF">ACFSAG_13035</name>
</gene>
<evidence type="ECO:0000313" key="6">
    <source>
        <dbReference type="EMBL" id="MFD1767765.1"/>
    </source>
</evidence>
<reference evidence="7" key="1">
    <citation type="journal article" date="2019" name="Int. J. Syst. Evol. Microbiol.">
        <title>The Global Catalogue of Microorganisms (GCM) 10K type strain sequencing project: providing services to taxonomists for standard genome sequencing and annotation.</title>
        <authorList>
            <consortium name="The Broad Institute Genomics Platform"/>
            <consortium name="The Broad Institute Genome Sequencing Center for Infectious Disease"/>
            <person name="Wu L."/>
            <person name="Ma J."/>
        </authorList>
    </citation>
    <scope>NUCLEOTIDE SEQUENCE [LARGE SCALE GENOMIC DNA]</scope>
    <source>
        <strain evidence="7">CGMCC 1.12449</strain>
    </source>
</reference>
<dbReference type="InterPro" id="IPR050327">
    <property type="entry name" value="Proton-linked_MCT"/>
</dbReference>
<evidence type="ECO:0000256" key="4">
    <source>
        <dbReference type="SAM" id="Phobius"/>
    </source>
</evidence>
<dbReference type="Gene3D" id="1.20.1250.20">
    <property type="entry name" value="MFS general substrate transporter like domains"/>
    <property type="match status" value="2"/>
</dbReference>
<feature type="transmembrane region" description="Helical" evidence="4">
    <location>
        <begin position="12"/>
        <end position="36"/>
    </location>
</feature>
<feature type="transmembrane region" description="Helical" evidence="4">
    <location>
        <begin position="48"/>
        <end position="68"/>
    </location>
</feature>
<keyword evidence="7" id="KW-1185">Reference proteome</keyword>
<feature type="transmembrane region" description="Helical" evidence="4">
    <location>
        <begin position="281"/>
        <end position="297"/>
    </location>
</feature>
<protein>
    <submittedName>
        <fullName evidence="6">MFS transporter</fullName>
    </submittedName>
</protein>
<name>A0ABW4MFP0_9SPHN</name>
<keyword evidence="1 4" id="KW-0812">Transmembrane</keyword>
<dbReference type="RefSeq" id="WP_381515596.1">
    <property type="nucleotide sequence ID" value="NZ_JBHUEL010000011.1"/>
</dbReference>
<evidence type="ECO:0000313" key="7">
    <source>
        <dbReference type="Proteomes" id="UP001597215"/>
    </source>
</evidence>
<dbReference type="InterPro" id="IPR020846">
    <property type="entry name" value="MFS_dom"/>
</dbReference>
<dbReference type="InterPro" id="IPR036259">
    <property type="entry name" value="MFS_trans_sf"/>
</dbReference>
<keyword evidence="2 4" id="KW-1133">Transmembrane helix</keyword>
<dbReference type="EMBL" id="JBHUEL010000011">
    <property type="protein sequence ID" value="MFD1767765.1"/>
    <property type="molecule type" value="Genomic_DNA"/>
</dbReference>
<evidence type="ECO:0000256" key="3">
    <source>
        <dbReference type="ARBA" id="ARBA00023136"/>
    </source>
</evidence>
<dbReference type="SUPFAM" id="SSF103473">
    <property type="entry name" value="MFS general substrate transporter"/>
    <property type="match status" value="1"/>
</dbReference>
<proteinExistence type="predicted"/>
<dbReference type="InterPro" id="IPR011701">
    <property type="entry name" value="MFS"/>
</dbReference>
<organism evidence="6 7">
    <name type="scientific">Sphingorhabdus buctiana</name>
    <dbReference type="NCBI Taxonomy" id="1508805"/>
    <lineage>
        <taxon>Bacteria</taxon>
        <taxon>Pseudomonadati</taxon>
        <taxon>Pseudomonadota</taxon>
        <taxon>Alphaproteobacteria</taxon>
        <taxon>Sphingomonadales</taxon>
        <taxon>Sphingomonadaceae</taxon>
        <taxon>Sphingorhabdus</taxon>
    </lineage>
</organism>
<evidence type="ECO:0000259" key="5">
    <source>
        <dbReference type="PROSITE" id="PS50850"/>
    </source>
</evidence>
<dbReference type="Pfam" id="PF07690">
    <property type="entry name" value="MFS_1"/>
    <property type="match status" value="1"/>
</dbReference>
<dbReference type="PANTHER" id="PTHR11360">
    <property type="entry name" value="MONOCARBOXYLATE TRANSPORTER"/>
    <property type="match status" value="1"/>
</dbReference>
<comment type="caution">
    <text evidence="6">The sequence shown here is derived from an EMBL/GenBank/DDBJ whole genome shotgun (WGS) entry which is preliminary data.</text>
</comment>
<feature type="transmembrane region" description="Helical" evidence="4">
    <location>
        <begin position="248"/>
        <end position="269"/>
    </location>
</feature>
<feature type="transmembrane region" description="Helical" evidence="4">
    <location>
        <begin position="303"/>
        <end position="328"/>
    </location>
</feature>
<dbReference type="PROSITE" id="PS50850">
    <property type="entry name" value="MFS"/>
    <property type="match status" value="1"/>
</dbReference>
<feature type="transmembrane region" description="Helical" evidence="4">
    <location>
        <begin position="371"/>
        <end position="390"/>
    </location>
</feature>
<feature type="transmembrane region" description="Helical" evidence="4">
    <location>
        <begin position="99"/>
        <end position="121"/>
    </location>
</feature>
<feature type="transmembrane region" description="Helical" evidence="4">
    <location>
        <begin position="210"/>
        <end position="228"/>
    </location>
</feature>
<accession>A0ABW4MFP0</accession>
<feature type="domain" description="Major facilitator superfamily (MFS) profile" evidence="5">
    <location>
        <begin position="11"/>
        <end position="394"/>
    </location>
</feature>
<feature type="transmembrane region" description="Helical" evidence="4">
    <location>
        <begin position="166"/>
        <end position="186"/>
    </location>
</feature>
<feature type="transmembrane region" description="Helical" evidence="4">
    <location>
        <begin position="75"/>
        <end position="93"/>
    </location>
</feature>
<dbReference type="Proteomes" id="UP001597215">
    <property type="component" value="Unassembled WGS sequence"/>
</dbReference>
<feature type="transmembrane region" description="Helical" evidence="4">
    <location>
        <begin position="340"/>
        <end position="359"/>
    </location>
</feature>
<keyword evidence="3 4" id="KW-0472">Membrane</keyword>
<sequence length="399" mass="43181">MEEWRRGWRTVLGAALAAATGVNLLYFVFSLFIPHLQKETGWTLGEFSQLQAIVGIGSLAAPLAGWAMDRYGCRRIWAGGMVAIALLYLVVGLSPVIPALFGAMVFATGLIGVATTSISYTRAVNGWFFQQRGLALAFSATGISLAAIFLPPLLERVITLEGWRTGYFMLAALALLIGLPSILFLVQDAPAQVPDHEEARRIAEVGPDPFWRSGAFWLIAASYVGINIPTSGMLSQMAPMMLEEGLTLAQAAFGISAYAAGQFFGRLACGWLLDRVHPQRTAFFFTLVPAIGCIILWQTQNHYAAALLAVAAIGVQQGAEIDLVAYFVASRFGLDRYGSIYGWTQVAGWMGTLCGVLLFGKIHDWTGSYSLFQAGAVVSYVLAAVAFLFVRLNPQRVFT</sequence>
<feature type="transmembrane region" description="Helical" evidence="4">
    <location>
        <begin position="133"/>
        <end position="154"/>
    </location>
</feature>